<reference evidence="1" key="2">
    <citation type="journal article" date="2015" name="Data Brief">
        <title>Shoot transcriptome of the giant reed, Arundo donax.</title>
        <authorList>
            <person name="Barrero R.A."/>
            <person name="Guerrero F.D."/>
            <person name="Moolhuijzen P."/>
            <person name="Goolsby J.A."/>
            <person name="Tidwell J."/>
            <person name="Bellgard S.E."/>
            <person name="Bellgard M.I."/>
        </authorList>
    </citation>
    <scope>NUCLEOTIDE SEQUENCE</scope>
    <source>
        <tissue evidence="1">Shoot tissue taken approximately 20 cm above the soil surface</tissue>
    </source>
</reference>
<accession>A0A0A9EBY1</accession>
<name>A0A0A9EBY1_ARUDO</name>
<dbReference type="EMBL" id="GBRH01199636">
    <property type="protein sequence ID" value="JAD98259.1"/>
    <property type="molecule type" value="Transcribed_RNA"/>
</dbReference>
<protein>
    <submittedName>
        <fullName evidence="1">Uncharacterized protein</fullName>
    </submittedName>
</protein>
<reference evidence="1" key="1">
    <citation type="submission" date="2014-09" db="EMBL/GenBank/DDBJ databases">
        <authorList>
            <person name="Magalhaes I.L.F."/>
            <person name="Oliveira U."/>
            <person name="Santos F.R."/>
            <person name="Vidigal T.H.D.A."/>
            <person name="Brescovit A.D."/>
            <person name="Santos A.J."/>
        </authorList>
    </citation>
    <scope>NUCLEOTIDE SEQUENCE</scope>
    <source>
        <tissue evidence="1">Shoot tissue taken approximately 20 cm above the soil surface</tissue>
    </source>
</reference>
<proteinExistence type="predicted"/>
<evidence type="ECO:0000313" key="1">
    <source>
        <dbReference type="EMBL" id="JAD98259.1"/>
    </source>
</evidence>
<sequence>MLFFCQYFFESDCTIVSYFIFQGCDKLWTYGHFHLV</sequence>
<dbReference type="AlphaFoldDB" id="A0A0A9EBY1"/>
<organism evidence="1">
    <name type="scientific">Arundo donax</name>
    <name type="common">Giant reed</name>
    <name type="synonym">Donax arundinaceus</name>
    <dbReference type="NCBI Taxonomy" id="35708"/>
    <lineage>
        <taxon>Eukaryota</taxon>
        <taxon>Viridiplantae</taxon>
        <taxon>Streptophyta</taxon>
        <taxon>Embryophyta</taxon>
        <taxon>Tracheophyta</taxon>
        <taxon>Spermatophyta</taxon>
        <taxon>Magnoliopsida</taxon>
        <taxon>Liliopsida</taxon>
        <taxon>Poales</taxon>
        <taxon>Poaceae</taxon>
        <taxon>PACMAD clade</taxon>
        <taxon>Arundinoideae</taxon>
        <taxon>Arundineae</taxon>
        <taxon>Arundo</taxon>
    </lineage>
</organism>